<feature type="region of interest" description="Disordered" evidence="1">
    <location>
        <begin position="109"/>
        <end position="133"/>
    </location>
</feature>
<gene>
    <name evidence="3" type="ORF">HCU73_04595</name>
</gene>
<evidence type="ECO:0000313" key="4">
    <source>
        <dbReference type="Proteomes" id="UP000526408"/>
    </source>
</evidence>
<evidence type="ECO:0000256" key="2">
    <source>
        <dbReference type="SAM" id="Phobius"/>
    </source>
</evidence>
<evidence type="ECO:0000313" key="3">
    <source>
        <dbReference type="EMBL" id="NKX43860.1"/>
    </source>
</evidence>
<dbReference type="RefSeq" id="WP_168622201.1">
    <property type="nucleotide sequence ID" value="NZ_JAAZQQ010000001.1"/>
</dbReference>
<reference evidence="3 4" key="1">
    <citation type="submission" date="2020-04" db="EMBL/GenBank/DDBJ databases">
        <authorList>
            <person name="Yoon J."/>
        </authorList>
    </citation>
    <scope>NUCLEOTIDE SEQUENCE [LARGE SCALE GENOMIC DNA]</scope>
    <source>
        <strain evidence="3 4">KMU-115</strain>
    </source>
</reference>
<organism evidence="3 4">
    <name type="scientific">Roseicyclus persicicus</name>
    <dbReference type="NCBI Taxonomy" id="2650661"/>
    <lineage>
        <taxon>Bacteria</taxon>
        <taxon>Pseudomonadati</taxon>
        <taxon>Pseudomonadota</taxon>
        <taxon>Alphaproteobacteria</taxon>
        <taxon>Rhodobacterales</taxon>
        <taxon>Roseobacteraceae</taxon>
        <taxon>Roseicyclus</taxon>
    </lineage>
</organism>
<protein>
    <submittedName>
        <fullName evidence="3">Uncharacterized protein</fullName>
    </submittedName>
</protein>
<keyword evidence="2" id="KW-0472">Membrane</keyword>
<name>A0A7X6JWN0_9RHOB</name>
<accession>A0A7X6JWN0</accession>
<evidence type="ECO:0000256" key="1">
    <source>
        <dbReference type="SAM" id="MobiDB-lite"/>
    </source>
</evidence>
<dbReference type="EMBL" id="JAAZQQ010000001">
    <property type="protein sequence ID" value="NKX43860.1"/>
    <property type="molecule type" value="Genomic_DNA"/>
</dbReference>
<feature type="transmembrane region" description="Helical" evidence="2">
    <location>
        <begin position="84"/>
        <end position="104"/>
    </location>
</feature>
<comment type="caution">
    <text evidence="3">The sequence shown here is derived from an EMBL/GenBank/DDBJ whole genome shotgun (WGS) entry which is preliminary data.</text>
</comment>
<dbReference type="AlphaFoldDB" id="A0A7X6JWN0"/>
<dbReference type="Proteomes" id="UP000526408">
    <property type="component" value="Unassembled WGS sequence"/>
</dbReference>
<proteinExistence type="predicted"/>
<keyword evidence="4" id="KW-1185">Reference proteome</keyword>
<sequence length="133" mass="13598">MEGLVALVLLYAVLTGVHRLFRVWAGRTGPEAPGAVAILLTIALIFLPLVLFAPQPVRVAPDSGVAGVVGSAIGGGIGRAFSGFVMLVGLCLAVLFGGAMAWGIRSGTRPTQAPPALPQARRPPPLDSDPPAR</sequence>
<feature type="compositionally biased region" description="Pro residues" evidence="1">
    <location>
        <begin position="112"/>
        <end position="133"/>
    </location>
</feature>
<keyword evidence="2" id="KW-0812">Transmembrane</keyword>
<keyword evidence="2" id="KW-1133">Transmembrane helix</keyword>
<feature type="transmembrane region" description="Helical" evidence="2">
    <location>
        <begin position="35"/>
        <end position="52"/>
    </location>
</feature>